<proteinExistence type="predicted"/>
<dbReference type="SUPFAM" id="SSF56801">
    <property type="entry name" value="Acetyl-CoA synthetase-like"/>
    <property type="match status" value="1"/>
</dbReference>
<keyword evidence="1" id="KW-0547">Nucleotide-binding</keyword>
<evidence type="ECO:0000256" key="3">
    <source>
        <dbReference type="ARBA" id="ARBA00024484"/>
    </source>
</evidence>
<dbReference type="Gene3D" id="3.40.50.12780">
    <property type="entry name" value="N-terminal domain of ligase-like"/>
    <property type="match status" value="1"/>
</dbReference>
<dbReference type="Gene3D" id="3.30.300.30">
    <property type="match status" value="1"/>
</dbReference>
<evidence type="ECO:0000313" key="6">
    <source>
        <dbReference type="Proteomes" id="UP000236394"/>
    </source>
</evidence>
<dbReference type="AlphaFoldDB" id="A0A2J8B1W1"/>
<keyword evidence="2" id="KW-0067">ATP-binding</keyword>
<name>A0A2J8B1W1_9FIRM</name>
<evidence type="ECO:0000259" key="4">
    <source>
        <dbReference type="Pfam" id="PF00501"/>
    </source>
</evidence>
<dbReference type="InterPro" id="IPR045851">
    <property type="entry name" value="AMP-bd_C_sf"/>
</dbReference>
<dbReference type="OMA" id="IGDHRKY"/>
<comment type="catalytic activity">
    <reaction evidence="3">
        <text>a long-chain fatty acid + ATP + CoA = a long-chain fatty acyl-CoA + AMP + diphosphate</text>
        <dbReference type="Rhea" id="RHEA:15421"/>
        <dbReference type="ChEBI" id="CHEBI:30616"/>
        <dbReference type="ChEBI" id="CHEBI:33019"/>
        <dbReference type="ChEBI" id="CHEBI:57287"/>
        <dbReference type="ChEBI" id="CHEBI:57560"/>
        <dbReference type="ChEBI" id="CHEBI:83139"/>
        <dbReference type="ChEBI" id="CHEBI:456215"/>
        <dbReference type="EC" id="6.2.1.3"/>
    </reaction>
    <physiologicalReaction direction="left-to-right" evidence="3">
        <dbReference type="Rhea" id="RHEA:15422"/>
    </physiologicalReaction>
</comment>
<gene>
    <name evidence="5" type="ORF">B7R76_04090</name>
</gene>
<dbReference type="Pfam" id="PF23562">
    <property type="entry name" value="AMP-binding_C_3"/>
    <property type="match status" value="1"/>
</dbReference>
<dbReference type="GO" id="GO:0004467">
    <property type="term" value="F:long-chain fatty acid-CoA ligase activity"/>
    <property type="evidence" value="ECO:0007669"/>
    <property type="project" value="UniProtKB-EC"/>
</dbReference>
<dbReference type="Proteomes" id="UP000236394">
    <property type="component" value="Unassembled WGS sequence"/>
</dbReference>
<dbReference type="RefSeq" id="WP_012993890.1">
    <property type="nucleotide sequence ID" value="NZ_NBZD01000002.1"/>
</dbReference>
<dbReference type="PANTHER" id="PTHR43272">
    <property type="entry name" value="LONG-CHAIN-FATTY-ACID--COA LIGASE"/>
    <property type="match status" value="1"/>
</dbReference>
<reference evidence="6" key="1">
    <citation type="submission" date="2017-04" db="EMBL/GenBank/DDBJ databases">
        <authorList>
            <person name="Bumgarner R.E."/>
            <person name="Fredricks D.N."/>
            <person name="Srinivasan S."/>
        </authorList>
    </citation>
    <scope>NUCLEOTIDE SEQUENCE [LARGE SCALE GENOMIC DNA]</scope>
    <source>
        <strain evidence="6">KA00405</strain>
    </source>
</reference>
<dbReference type="GO" id="GO:0005524">
    <property type="term" value="F:ATP binding"/>
    <property type="evidence" value="ECO:0007669"/>
    <property type="project" value="UniProtKB-KW"/>
</dbReference>
<dbReference type="EMBL" id="NBZD01000002">
    <property type="protein sequence ID" value="PNH18744.1"/>
    <property type="molecule type" value="Genomic_DNA"/>
</dbReference>
<feature type="domain" description="AMP-dependent synthetase/ligase" evidence="4">
    <location>
        <begin position="28"/>
        <end position="440"/>
    </location>
</feature>
<protein>
    <recommendedName>
        <fullName evidence="4">AMP-dependent synthetase/ligase domain-containing protein</fullName>
    </recommendedName>
</protein>
<dbReference type="PANTHER" id="PTHR43272:SF33">
    <property type="entry name" value="AMP-BINDING DOMAIN-CONTAINING PROTEIN-RELATED"/>
    <property type="match status" value="1"/>
</dbReference>
<evidence type="ECO:0000256" key="1">
    <source>
        <dbReference type="ARBA" id="ARBA00022741"/>
    </source>
</evidence>
<evidence type="ECO:0000313" key="5">
    <source>
        <dbReference type="EMBL" id="PNH18744.1"/>
    </source>
</evidence>
<dbReference type="GO" id="GO:0016020">
    <property type="term" value="C:membrane"/>
    <property type="evidence" value="ECO:0007669"/>
    <property type="project" value="TreeGrafter"/>
</dbReference>
<accession>A0A2J8B1W1</accession>
<dbReference type="InterPro" id="IPR000873">
    <property type="entry name" value="AMP-dep_synth/lig_dom"/>
</dbReference>
<sequence length="589" mass="64901">MNNHSNVIAPYASTVIKDLKDMLNISRKQFADRTAFLTKPVKEQPYVPVTYRQYADDVDAFGTALLNDLHLDENTATGIIGESRYEWYVSYLAIVNGASVVVPLDKELPPHELANLLCRSHIDALIISPSYFQKLHDALQIIAEKKLDGLRLKHIISMGDAAEAAMFAPARYDLHTFNALLAAGKTELANGNRSFVDYVIDPNRMRILLFTSGTTAAAKAVMHSHATVATNLMAMCKMVYIAKEDVFFSVLPLHHTYECTCGFLCPIYRGSCIAQCEGLRYILANLKEARATVMLVVPLIAETFYKKINKGIRVNKMTLAKVNFALTVTKALRKVGVDKRRDFFKPILDQFGGALRLLIIGGAKVKPEIIDALNAFGLLTLQGYGLTECAPIIALNCDKNPKSSSAGQALPGVEIEVANPDENGIGEFIARGKNVMLGYYNDPAATAAAIDKDGFFHTGDLGYIDSENFVIITGRKKNVIVTTNGKNIYPEEIEGLLADSPLIQEVVVSGSLNQKGETVITAEIFPDLEEVKAALNVAKAEMPDQAAMQHLLEQTVHEINHRLPTYKAVRQVVLRDTEFPKNTSKKIKR</sequence>
<organism evidence="5 6">
    <name type="scientific">Mageeibacillus indolicus</name>
    <dbReference type="NCBI Taxonomy" id="884684"/>
    <lineage>
        <taxon>Bacteria</taxon>
        <taxon>Bacillati</taxon>
        <taxon>Bacillota</taxon>
        <taxon>Clostridia</taxon>
        <taxon>Eubacteriales</taxon>
        <taxon>Oscillospiraceae</taxon>
        <taxon>Mageeibacillus</taxon>
    </lineage>
</organism>
<evidence type="ECO:0000256" key="2">
    <source>
        <dbReference type="ARBA" id="ARBA00022840"/>
    </source>
</evidence>
<dbReference type="Pfam" id="PF00501">
    <property type="entry name" value="AMP-binding"/>
    <property type="match status" value="1"/>
</dbReference>
<dbReference type="InterPro" id="IPR042099">
    <property type="entry name" value="ANL_N_sf"/>
</dbReference>
<comment type="caution">
    <text evidence="5">The sequence shown here is derived from an EMBL/GenBank/DDBJ whole genome shotgun (WGS) entry which is preliminary data.</text>
</comment>